<dbReference type="EMBL" id="JOPB01000012">
    <property type="protein sequence ID" value="OUI77847.1"/>
    <property type="molecule type" value="Genomic_DNA"/>
</dbReference>
<comment type="caution">
    <text evidence="2">The sequence shown here is derived from an EMBL/GenBank/DDBJ whole genome shotgun (WGS) entry which is preliminary data.</text>
</comment>
<protein>
    <submittedName>
        <fullName evidence="2">Uncharacterized protein</fullName>
    </submittedName>
</protein>
<sequence>MKMKMKKIVPLAIISLFTFPMASIATDRAPDATINAAISMIEPGYCDFATVTTPNSSKVQIWYDNAKKAIISCYKEANKNTSILPKNNPAYAKCLIADFVVKANVSTLKNTVDLEGTRLLDDLYFSNQEFQNRFANVTKDIHGQENNEYRENMRKILHTANDKLRNSCSYP</sequence>
<feature type="chain" id="PRO_5013236510" evidence="1">
    <location>
        <begin position="23"/>
        <end position="171"/>
    </location>
</feature>
<reference evidence="3" key="1">
    <citation type="submission" date="2014-06" db="EMBL/GenBank/DDBJ databases">
        <authorList>
            <person name="Winans N.J."/>
            <person name="Newell P.D."/>
            <person name="Douglas A.E."/>
        </authorList>
    </citation>
    <scope>NUCLEOTIDE SEQUENCE [LARGE SCALE GENOMIC DNA]</scope>
    <source>
        <strain evidence="3">DmL_052</strain>
    </source>
</reference>
<gene>
    <name evidence="2" type="ORF">HK18_00920</name>
</gene>
<dbReference type="Proteomes" id="UP000194946">
    <property type="component" value="Unassembled WGS sequence"/>
</dbReference>
<evidence type="ECO:0000313" key="2">
    <source>
        <dbReference type="EMBL" id="OUI77847.1"/>
    </source>
</evidence>
<accession>A0A251ZT49</accession>
<keyword evidence="3" id="KW-1185">Reference proteome</keyword>
<evidence type="ECO:0000256" key="1">
    <source>
        <dbReference type="SAM" id="SignalP"/>
    </source>
</evidence>
<dbReference type="AlphaFoldDB" id="A0A251ZT49"/>
<proteinExistence type="predicted"/>
<evidence type="ECO:0000313" key="3">
    <source>
        <dbReference type="Proteomes" id="UP000194946"/>
    </source>
</evidence>
<keyword evidence="1" id="KW-0732">Signal</keyword>
<organism evidence="2 3">
    <name type="scientific">Commensalibacter intestini</name>
    <dbReference type="NCBI Taxonomy" id="479936"/>
    <lineage>
        <taxon>Bacteria</taxon>
        <taxon>Pseudomonadati</taxon>
        <taxon>Pseudomonadota</taxon>
        <taxon>Alphaproteobacteria</taxon>
        <taxon>Acetobacterales</taxon>
        <taxon>Acetobacteraceae</taxon>
    </lineage>
</organism>
<name>A0A251ZT49_9PROT</name>
<feature type="signal peptide" evidence="1">
    <location>
        <begin position="1"/>
        <end position="22"/>
    </location>
</feature>